<dbReference type="AlphaFoldDB" id="E1F225"/>
<evidence type="ECO:0000256" key="1">
    <source>
        <dbReference type="SAM" id="Phobius"/>
    </source>
</evidence>
<keyword evidence="1" id="KW-1133">Transmembrane helix</keyword>
<sequence>MLFIVFYFVLNTIAATCTGAQASCKPDKCEALGDSEICTECKEQGNVPINGVCKTHDSSETNTAGCKNGSNSAPTTEVKCTKCTGDKYFLFMGGCYNQASLPGSTICTATADGECTSCAVVNWLFENPTDPLTTPGTKCILCSDTIGDGTTKGIAHCATCTAPDAKGIATCNICGNGYYKDDGGACQLCTSPCATCSGAGTDKCTSCKESGGNEYLRIKDSQSRTGECVAQSACTGESTHFLVTDIKTCYPCGSVNDGGIEDCLKCTANTVSDSIKGITVKCSACTSNTNKPNVAGTKCVACTIEECARCNDDSTCAECTPSNYLTPTNECTDDCEKLSNYYSDDNKHTCQSCDPGCTLCLTTDKTKCTACPAGKMLKYDDDTHPDRGGSCVDECKEGTNGCEVCGAIIKNTKYCSKCKTATEVPVNGVCTADNTRAPACLNKDNQGSCTTCANGYFRQDGGCYKTDRQPGMQVCSEATGGNGLCVTCTNTLPANNGLCPTCPDGCAKCTGAPSSRQCSTCYSGYYLSGTVCVRCTESSNNGNAITGVADCLSCKAPNGAGTVTCYVKKDGSSDGGNDNTDGNVNQSGGGLSTGAIAGISVAAIVVVGGLVGFLCWWFICRGKA</sequence>
<dbReference type="InterPro" id="IPR009030">
    <property type="entry name" value="Growth_fac_rcpt_cys_sf"/>
</dbReference>
<dbReference type="PANTHER" id="PTHR23275">
    <property type="entry name" value="CABRIOLET.-RELATED"/>
    <property type="match status" value="1"/>
</dbReference>
<feature type="transmembrane region" description="Helical" evidence="1">
    <location>
        <begin position="595"/>
        <end position="619"/>
    </location>
</feature>
<gene>
    <name evidence="3" type="ORF">GLP15_579</name>
</gene>
<dbReference type="SMART" id="SM00261">
    <property type="entry name" value="FU"/>
    <property type="match status" value="5"/>
</dbReference>
<dbReference type="Proteomes" id="UP000008974">
    <property type="component" value="Unassembled WGS sequence"/>
</dbReference>
<comment type="caution">
    <text evidence="3">The sequence shown here is derived from an EMBL/GenBank/DDBJ whole genome shotgun (WGS) entry which is preliminary data.</text>
</comment>
<organism evidence="3 4">
    <name type="scientific">Giardia intestinalis (strain P15)</name>
    <name type="common">Giardia lamblia</name>
    <dbReference type="NCBI Taxonomy" id="658858"/>
    <lineage>
        <taxon>Eukaryota</taxon>
        <taxon>Metamonada</taxon>
        <taxon>Diplomonadida</taxon>
        <taxon>Hexamitidae</taxon>
        <taxon>Giardiinae</taxon>
        <taxon>Giardia</taxon>
    </lineage>
</organism>
<proteinExistence type="predicted"/>
<dbReference type="Gene3D" id="2.10.220.10">
    <property type="entry name" value="Hormone Receptor, Insulin-like Growth Factor Receptor 1, Chain A, domain 2"/>
    <property type="match status" value="1"/>
</dbReference>
<feature type="chain" id="PRO_5003144905" evidence="2">
    <location>
        <begin position="20"/>
        <end position="624"/>
    </location>
</feature>
<protein>
    <submittedName>
        <fullName evidence="3">VSP</fullName>
    </submittedName>
</protein>
<dbReference type="OrthoDB" id="300641at2759"/>
<evidence type="ECO:0000256" key="2">
    <source>
        <dbReference type="SAM" id="SignalP"/>
    </source>
</evidence>
<keyword evidence="2" id="KW-0732">Signal</keyword>
<keyword evidence="1" id="KW-0812">Transmembrane</keyword>
<name>E1F225_GIAIA</name>
<dbReference type="InterPro" id="IPR052798">
    <property type="entry name" value="Giardia_VSA"/>
</dbReference>
<reference evidence="3 4" key="1">
    <citation type="journal article" date="2010" name="BMC Genomics">
        <title>Genome analysis and comparative genomics of a Giardia intestinalis assemblage E isolate.</title>
        <authorList>
            <person name="Jerlstrom-Hultqvist J."/>
            <person name="Franzen O."/>
            <person name="Ankarklev J."/>
            <person name="Xu F."/>
            <person name="Nohynkova E."/>
            <person name="Andersson J.O."/>
            <person name="Svard S.G."/>
            <person name="Andersson B."/>
        </authorList>
    </citation>
    <scope>NUCLEOTIDE SEQUENCE [LARGE SCALE GENOMIC DNA]</scope>
    <source>
        <strain evidence="3 4">P15</strain>
    </source>
</reference>
<dbReference type="InterPro" id="IPR005127">
    <property type="entry name" value="Giardia_VSP"/>
</dbReference>
<dbReference type="InterPro" id="IPR006212">
    <property type="entry name" value="Furin_repeat"/>
</dbReference>
<dbReference type="EMBL" id="ACVC01000129">
    <property type="protein sequence ID" value="EFO63519.1"/>
    <property type="molecule type" value="Genomic_DNA"/>
</dbReference>
<dbReference type="PANTHER" id="PTHR23275:SF100">
    <property type="entry name" value="EGF-LIKE DOMAIN-CONTAINING PROTEIN"/>
    <property type="match status" value="1"/>
</dbReference>
<accession>E1F225</accession>
<keyword evidence="1" id="KW-0472">Membrane</keyword>
<feature type="signal peptide" evidence="2">
    <location>
        <begin position="1"/>
        <end position="19"/>
    </location>
</feature>
<dbReference type="SUPFAM" id="SSF57184">
    <property type="entry name" value="Growth factor receptor domain"/>
    <property type="match status" value="3"/>
</dbReference>
<dbReference type="VEuPathDB" id="GiardiaDB:GLP15_579"/>
<evidence type="ECO:0000313" key="4">
    <source>
        <dbReference type="Proteomes" id="UP000008974"/>
    </source>
</evidence>
<evidence type="ECO:0000313" key="3">
    <source>
        <dbReference type="EMBL" id="EFO63519.1"/>
    </source>
</evidence>
<dbReference type="Pfam" id="PF03302">
    <property type="entry name" value="VSP"/>
    <property type="match status" value="3"/>
</dbReference>